<comment type="caution">
    <text evidence="3">The sequence shown here is derived from an EMBL/GenBank/DDBJ whole genome shotgun (WGS) entry which is preliminary data.</text>
</comment>
<dbReference type="GO" id="GO:0003677">
    <property type="term" value="F:DNA binding"/>
    <property type="evidence" value="ECO:0007669"/>
    <property type="project" value="InterPro"/>
</dbReference>
<evidence type="ECO:0000256" key="1">
    <source>
        <dbReference type="SAM" id="MobiDB-lite"/>
    </source>
</evidence>
<accession>A0A133UE93</accession>
<proteinExistence type="predicted"/>
<dbReference type="Proteomes" id="UP000070284">
    <property type="component" value="Unassembled WGS sequence"/>
</dbReference>
<evidence type="ECO:0000259" key="2">
    <source>
        <dbReference type="Pfam" id="PF01548"/>
    </source>
</evidence>
<organism evidence="3 4">
    <name type="scientific">candidate division MSBL1 archaeon SCGC-AAA259E19</name>
    <dbReference type="NCBI Taxonomy" id="1698264"/>
    <lineage>
        <taxon>Archaea</taxon>
        <taxon>Methanobacteriati</taxon>
        <taxon>Methanobacteriota</taxon>
        <taxon>candidate division MSBL1</taxon>
    </lineage>
</organism>
<evidence type="ECO:0000313" key="4">
    <source>
        <dbReference type="Proteomes" id="UP000070284"/>
    </source>
</evidence>
<evidence type="ECO:0000313" key="3">
    <source>
        <dbReference type="EMBL" id="KXA92495.1"/>
    </source>
</evidence>
<dbReference type="AlphaFoldDB" id="A0A133UE93"/>
<dbReference type="Pfam" id="PF01548">
    <property type="entry name" value="DEDD_Tnp_IS110"/>
    <property type="match status" value="1"/>
</dbReference>
<name>A0A133UE93_9EURY</name>
<keyword evidence="4" id="KW-1185">Reference proteome</keyword>
<dbReference type="GO" id="GO:0004803">
    <property type="term" value="F:transposase activity"/>
    <property type="evidence" value="ECO:0007669"/>
    <property type="project" value="InterPro"/>
</dbReference>
<gene>
    <name evidence="3" type="ORF">AKJ65_07515</name>
</gene>
<feature type="region of interest" description="Disordered" evidence="1">
    <location>
        <begin position="1"/>
        <end position="27"/>
    </location>
</feature>
<protein>
    <recommendedName>
        <fullName evidence="2">Transposase IS110-like N-terminal domain-containing protein</fullName>
    </recommendedName>
</protein>
<dbReference type="EMBL" id="LHXO01000155">
    <property type="protein sequence ID" value="KXA92495.1"/>
    <property type="molecule type" value="Genomic_DNA"/>
</dbReference>
<sequence length="88" mass="9953">MGGGKTPPHHTELCSAPKKYHHQTKRKTEVNSRMATYMGMDVHKKNCQAVAMDEEGTILKEEKVENSLEGFEPFFKDIEDAKVVIESC</sequence>
<dbReference type="GO" id="GO:0006313">
    <property type="term" value="P:DNA transposition"/>
    <property type="evidence" value="ECO:0007669"/>
    <property type="project" value="InterPro"/>
</dbReference>
<reference evidence="3 4" key="1">
    <citation type="journal article" date="2016" name="Sci. Rep.">
        <title>Metabolic traits of an uncultured archaeal lineage -MSBL1- from brine pools of the Red Sea.</title>
        <authorList>
            <person name="Mwirichia R."/>
            <person name="Alam I."/>
            <person name="Rashid M."/>
            <person name="Vinu M."/>
            <person name="Ba-Alawi W."/>
            <person name="Anthony Kamau A."/>
            <person name="Kamanda Ngugi D."/>
            <person name="Goker M."/>
            <person name="Klenk H.P."/>
            <person name="Bajic V."/>
            <person name="Stingl U."/>
        </authorList>
    </citation>
    <scope>NUCLEOTIDE SEQUENCE [LARGE SCALE GENOMIC DNA]</scope>
    <source>
        <strain evidence="3">SCGC-AAA259E19</strain>
    </source>
</reference>
<feature type="domain" description="Transposase IS110-like N-terminal" evidence="2">
    <location>
        <begin position="39"/>
        <end position="80"/>
    </location>
</feature>
<dbReference type="InterPro" id="IPR002525">
    <property type="entry name" value="Transp_IS110-like_N"/>
</dbReference>